<gene>
    <name evidence="1" type="ORF">RPERSI_LOCUS5050</name>
</gene>
<evidence type="ECO:0000313" key="1">
    <source>
        <dbReference type="EMBL" id="CAG8578709.1"/>
    </source>
</evidence>
<accession>A0ACA9MCA4</accession>
<sequence length="216" mass="25630">MCATAEKPFERNQLNYVKVTEYQLNLHKTFEDQCDLVKNSILPRITNALDKATFLVVDSIIYKMLHQRHRHQRDEFIKEQKPATEVDNHKRRRHKNGHVDAVHHLFEVNDKLIRKIAKEDLMKLQTSNCYHSSKISETDKESVKRKIVIYDLKWRSQALKELLRDYVDKIHDETAKVKPTRIRSYRSGFASEDKPPINAPRWMLAKYETETDDTTI</sequence>
<dbReference type="EMBL" id="CAJVQC010007400">
    <property type="protein sequence ID" value="CAG8578709.1"/>
    <property type="molecule type" value="Genomic_DNA"/>
</dbReference>
<dbReference type="Proteomes" id="UP000789920">
    <property type="component" value="Unassembled WGS sequence"/>
</dbReference>
<reference evidence="1" key="1">
    <citation type="submission" date="2021-06" db="EMBL/GenBank/DDBJ databases">
        <authorList>
            <person name="Kallberg Y."/>
            <person name="Tangrot J."/>
            <person name="Rosling A."/>
        </authorList>
    </citation>
    <scope>NUCLEOTIDE SEQUENCE</scope>
    <source>
        <strain evidence="1">MA461A</strain>
    </source>
</reference>
<keyword evidence="2" id="KW-1185">Reference proteome</keyword>
<organism evidence="1 2">
    <name type="scientific">Racocetra persica</name>
    <dbReference type="NCBI Taxonomy" id="160502"/>
    <lineage>
        <taxon>Eukaryota</taxon>
        <taxon>Fungi</taxon>
        <taxon>Fungi incertae sedis</taxon>
        <taxon>Mucoromycota</taxon>
        <taxon>Glomeromycotina</taxon>
        <taxon>Glomeromycetes</taxon>
        <taxon>Diversisporales</taxon>
        <taxon>Gigasporaceae</taxon>
        <taxon>Racocetra</taxon>
    </lineage>
</organism>
<proteinExistence type="predicted"/>
<name>A0ACA9MCA4_9GLOM</name>
<evidence type="ECO:0000313" key="2">
    <source>
        <dbReference type="Proteomes" id="UP000789920"/>
    </source>
</evidence>
<protein>
    <submittedName>
        <fullName evidence="1">36881_t:CDS:1</fullName>
    </submittedName>
</protein>
<comment type="caution">
    <text evidence="1">The sequence shown here is derived from an EMBL/GenBank/DDBJ whole genome shotgun (WGS) entry which is preliminary data.</text>
</comment>